<evidence type="ECO:0000256" key="2">
    <source>
        <dbReference type="ARBA" id="ARBA00022448"/>
    </source>
</evidence>
<reference evidence="8 10" key="2">
    <citation type="journal article" date="2013" name="Nature">
        <title>Insights into bilaterian evolution from three spiralian genomes.</title>
        <authorList>
            <person name="Simakov O."/>
            <person name="Marletaz F."/>
            <person name="Cho S.J."/>
            <person name="Edsinger-Gonzales E."/>
            <person name="Havlak P."/>
            <person name="Hellsten U."/>
            <person name="Kuo D.H."/>
            <person name="Larsson T."/>
            <person name="Lv J."/>
            <person name="Arendt D."/>
            <person name="Savage R."/>
            <person name="Osoegawa K."/>
            <person name="de Jong P."/>
            <person name="Grimwood J."/>
            <person name="Chapman J.A."/>
            <person name="Shapiro H."/>
            <person name="Aerts A."/>
            <person name="Otillar R.P."/>
            <person name="Terry A.Y."/>
            <person name="Boore J.L."/>
            <person name="Grigoriev I.V."/>
            <person name="Lindberg D.R."/>
            <person name="Seaver E.C."/>
            <person name="Weisblat D.A."/>
            <person name="Putnam N.H."/>
            <person name="Rokhsar D.S."/>
        </authorList>
    </citation>
    <scope>NUCLEOTIDE SEQUENCE</scope>
    <source>
        <strain evidence="8 10">I ESC-2004</strain>
    </source>
</reference>
<evidence type="ECO:0000313" key="10">
    <source>
        <dbReference type="Proteomes" id="UP000014760"/>
    </source>
</evidence>
<dbReference type="Pfam" id="PF07690">
    <property type="entry name" value="MFS_1"/>
    <property type="match status" value="1"/>
</dbReference>
<feature type="transmembrane region" description="Helical" evidence="7">
    <location>
        <begin position="148"/>
        <end position="166"/>
    </location>
</feature>
<dbReference type="SUPFAM" id="SSF103473">
    <property type="entry name" value="MFS general substrate transporter"/>
    <property type="match status" value="1"/>
</dbReference>
<dbReference type="FunFam" id="1.20.1250.20:FF:000193">
    <property type="entry name" value="Solute carrier family 45 member 3"/>
    <property type="match status" value="1"/>
</dbReference>
<evidence type="ECO:0000313" key="9">
    <source>
        <dbReference type="EnsemblMetazoa" id="CapteP73170"/>
    </source>
</evidence>
<keyword evidence="4 7" id="KW-1133">Transmembrane helix</keyword>
<dbReference type="GO" id="GO:0016020">
    <property type="term" value="C:membrane"/>
    <property type="evidence" value="ECO:0007669"/>
    <property type="project" value="UniProtKB-SubCell"/>
</dbReference>
<evidence type="ECO:0008006" key="11">
    <source>
        <dbReference type="Google" id="ProtNLM"/>
    </source>
</evidence>
<gene>
    <name evidence="8" type="ORF">CAPTEDRAFT_73170</name>
</gene>
<reference evidence="9" key="3">
    <citation type="submission" date="2015-06" db="UniProtKB">
        <authorList>
            <consortium name="EnsemblMetazoa"/>
        </authorList>
    </citation>
    <scope>IDENTIFICATION</scope>
</reference>
<evidence type="ECO:0000256" key="1">
    <source>
        <dbReference type="ARBA" id="ARBA00004141"/>
    </source>
</evidence>
<comment type="subcellular location">
    <subcellularLocation>
        <location evidence="1">Membrane</location>
        <topology evidence="1">Multi-pass membrane protein</topology>
    </subcellularLocation>
</comment>
<evidence type="ECO:0000256" key="4">
    <source>
        <dbReference type="ARBA" id="ARBA00022989"/>
    </source>
</evidence>
<accession>R7TFW2</accession>
<dbReference type="PANTHER" id="PTHR19432">
    <property type="entry name" value="SUGAR TRANSPORTER"/>
    <property type="match status" value="1"/>
</dbReference>
<feature type="transmembrane region" description="Helical" evidence="7">
    <location>
        <begin position="71"/>
        <end position="89"/>
    </location>
</feature>
<protein>
    <recommendedName>
        <fullName evidence="11">Major facilitator superfamily (MFS) profile domain-containing protein</fullName>
    </recommendedName>
</protein>
<dbReference type="AlphaFoldDB" id="R7TFW2"/>
<evidence type="ECO:0000256" key="3">
    <source>
        <dbReference type="ARBA" id="ARBA00022692"/>
    </source>
</evidence>
<feature type="transmembrane region" description="Helical" evidence="7">
    <location>
        <begin position="324"/>
        <end position="343"/>
    </location>
</feature>
<dbReference type="InterPro" id="IPR036259">
    <property type="entry name" value="MFS_trans_sf"/>
</dbReference>
<keyword evidence="5 7" id="KW-0472">Membrane</keyword>
<evidence type="ECO:0000256" key="6">
    <source>
        <dbReference type="ARBA" id="ARBA00038193"/>
    </source>
</evidence>
<evidence type="ECO:0000256" key="5">
    <source>
        <dbReference type="ARBA" id="ARBA00023136"/>
    </source>
</evidence>
<dbReference type="STRING" id="283909.R7TFW2"/>
<feature type="transmembrane region" description="Helical" evidence="7">
    <location>
        <begin position="109"/>
        <end position="127"/>
    </location>
</feature>
<dbReference type="EnsemblMetazoa" id="CapteT73170">
    <property type="protein sequence ID" value="CapteP73170"/>
    <property type="gene ID" value="CapteG73170"/>
</dbReference>
<name>R7TFW2_CAPTE</name>
<evidence type="ECO:0000313" key="8">
    <source>
        <dbReference type="EMBL" id="ELT92362.1"/>
    </source>
</evidence>
<proteinExistence type="inferred from homology"/>
<keyword evidence="3 7" id="KW-0812">Transmembrane</keyword>
<reference evidence="10" key="1">
    <citation type="submission" date="2012-12" db="EMBL/GenBank/DDBJ databases">
        <authorList>
            <person name="Hellsten U."/>
            <person name="Grimwood J."/>
            <person name="Chapman J.A."/>
            <person name="Shapiro H."/>
            <person name="Aerts A."/>
            <person name="Otillar R.P."/>
            <person name="Terry A.Y."/>
            <person name="Boore J.L."/>
            <person name="Simakov O."/>
            <person name="Marletaz F."/>
            <person name="Cho S.-J."/>
            <person name="Edsinger-Gonzales E."/>
            <person name="Havlak P."/>
            <person name="Kuo D.-H."/>
            <person name="Larsson T."/>
            <person name="Lv J."/>
            <person name="Arendt D."/>
            <person name="Savage R."/>
            <person name="Osoegawa K."/>
            <person name="de Jong P."/>
            <person name="Lindberg D.R."/>
            <person name="Seaver E.C."/>
            <person name="Weisblat D.A."/>
            <person name="Putnam N.H."/>
            <person name="Grigoriev I.V."/>
            <person name="Rokhsar D.S."/>
        </authorList>
    </citation>
    <scope>NUCLEOTIDE SEQUENCE</scope>
    <source>
        <strain evidence="10">I ESC-2004</strain>
    </source>
</reference>
<dbReference type="HOGENOM" id="CLU_015081_2_2_1"/>
<dbReference type="PANTHER" id="PTHR19432:SF37">
    <property type="entry name" value="SOLUTE CARRIER FAMILY 45 MEMBER 3"/>
    <property type="match status" value="1"/>
</dbReference>
<feature type="non-terminal residue" evidence="8">
    <location>
        <position position="414"/>
    </location>
</feature>
<dbReference type="GO" id="GO:0008506">
    <property type="term" value="F:sucrose:proton symporter activity"/>
    <property type="evidence" value="ECO:0007669"/>
    <property type="project" value="TreeGrafter"/>
</dbReference>
<dbReference type="Gene3D" id="1.20.1250.20">
    <property type="entry name" value="MFS general substrate transporter like domains"/>
    <property type="match status" value="2"/>
</dbReference>
<feature type="transmembrane region" description="Helical" evidence="7">
    <location>
        <begin position="37"/>
        <end position="59"/>
    </location>
</feature>
<keyword evidence="10" id="KW-1185">Reference proteome</keyword>
<comment type="similarity">
    <text evidence="6">Belongs to the glycoside-pentoside-hexuronide (GPH) cation symporter transporter (TC 2.A.2) family.</text>
</comment>
<keyword evidence="2" id="KW-0813">Transport</keyword>
<organism evidence="8">
    <name type="scientific">Capitella teleta</name>
    <name type="common">Polychaete worm</name>
    <dbReference type="NCBI Taxonomy" id="283909"/>
    <lineage>
        <taxon>Eukaryota</taxon>
        <taxon>Metazoa</taxon>
        <taxon>Spiralia</taxon>
        <taxon>Lophotrochozoa</taxon>
        <taxon>Annelida</taxon>
        <taxon>Polychaeta</taxon>
        <taxon>Sedentaria</taxon>
        <taxon>Scolecida</taxon>
        <taxon>Capitellidae</taxon>
        <taxon>Capitella</taxon>
    </lineage>
</organism>
<sequence>QLLMLNAIVCGLEFCASAAFCYIPPMLLKAGISEENMSMIIGVGPLLGFFIVPVIGRASDRCRSPFGRRRPFIFVLSLLLIVSLVIIPYGEVFGVWFFGKGALSKDVGVALLVLGAVMLDFSSQACLTPCEALLSDACKSTNQQDRCFVVYSFMVSLGGCIGYLVTALDWSASSVGVYFGNQEKSAFSMLIVLFVFSMVATLGIAQEHPVLKDTPSAQDLIDLHLQKNLDQVHQAIVLQKNATNDFFLLLRLRVYALLPETIQALLCIPFVLKRLALANFCSWTAVMCFNLFFTDFVGQAVYGGDPNAPENSRLQERYDEGVRMGSWGLLFHCITSAVYAFFVERLVKRFGTRNTYFFGMVSFTVAMTVMVFSRSIVLINLMAACTGFAYATVTTIPFVLVTQYHADKEVRVQS</sequence>
<dbReference type="InterPro" id="IPR011701">
    <property type="entry name" value="MFS"/>
</dbReference>
<feature type="non-terminal residue" evidence="8">
    <location>
        <position position="1"/>
    </location>
</feature>
<feature type="transmembrane region" description="Helical" evidence="7">
    <location>
        <begin position="378"/>
        <end position="401"/>
    </location>
</feature>
<feature type="transmembrane region" description="Helical" evidence="7">
    <location>
        <begin position="355"/>
        <end position="372"/>
    </location>
</feature>
<feature type="transmembrane region" description="Helical" evidence="7">
    <location>
        <begin position="280"/>
        <end position="304"/>
    </location>
</feature>
<dbReference type="OrthoDB" id="28755at2759"/>
<dbReference type="EMBL" id="AMQN01002842">
    <property type="status" value="NOT_ANNOTATED_CDS"/>
    <property type="molecule type" value="Genomic_DNA"/>
</dbReference>
<dbReference type="OMA" id="SQAFAMF"/>
<dbReference type="EMBL" id="KB310159">
    <property type="protein sequence ID" value="ELT92362.1"/>
    <property type="molecule type" value="Genomic_DNA"/>
</dbReference>
<feature type="transmembrane region" description="Helical" evidence="7">
    <location>
        <begin position="186"/>
        <end position="205"/>
    </location>
</feature>
<dbReference type="Proteomes" id="UP000014760">
    <property type="component" value="Unassembled WGS sequence"/>
</dbReference>
<evidence type="ECO:0000256" key="7">
    <source>
        <dbReference type="SAM" id="Phobius"/>
    </source>
</evidence>